<dbReference type="EMBL" id="QHCS01000001">
    <property type="protein sequence ID" value="RHX88525.1"/>
    <property type="molecule type" value="Genomic_DNA"/>
</dbReference>
<comment type="caution">
    <text evidence="1">The sequence shown here is derived from an EMBL/GenBank/DDBJ whole genome shotgun (WGS) entry which is preliminary data.</text>
</comment>
<accession>A0A8B3CV07</accession>
<dbReference type="AlphaFoldDB" id="A0A8B3CV07"/>
<gene>
    <name evidence="1" type="ORF">DLM78_06195</name>
</gene>
<evidence type="ECO:0000313" key="2">
    <source>
        <dbReference type="Proteomes" id="UP000266669"/>
    </source>
</evidence>
<dbReference type="RefSeq" id="WP_118981054.1">
    <property type="nucleotide sequence ID" value="NZ_QHCS01000001.1"/>
</dbReference>
<dbReference type="Proteomes" id="UP000266669">
    <property type="component" value="Unassembled WGS sequence"/>
</dbReference>
<proteinExistence type="predicted"/>
<organism evidence="1 2">
    <name type="scientific">Leptospira stimsonii</name>
    <dbReference type="NCBI Taxonomy" id="2202203"/>
    <lineage>
        <taxon>Bacteria</taxon>
        <taxon>Pseudomonadati</taxon>
        <taxon>Spirochaetota</taxon>
        <taxon>Spirochaetia</taxon>
        <taxon>Leptospirales</taxon>
        <taxon>Leptospiraceae</taxon>
        <taxon>Leptospira</taxon>
    </lineage>
</organism>
<reference evidence="2" key="1">
    <citation type="submission" date="2018-05" db="EMBL/GenBank/DDBJ databases">
        <title>Leptospira yasudae sp. nov. and Leptospira stimsonii sp. nov., two pathogenic species of the genus Leptospira isolated from environmental sources.</title>
        <authorList>
            <person name="Casanovas-Massana A."/>
            <person name="Hamond C."/>
            <person name="Santos L.A."/>
            <person name="Hacker K.P."/>
            <person name="Balassiano I."/>
            <person name="Medeiros M.A."/>
            <person name="Reis M.G."/>
            <person name="Ko A.I."/>
            <person name="Wunder E.A."/>
        </authorList>
    </citation>
    <scope>NUCLEOTIDE SEQUENCE [LARGE SCALE GENOMIC DNA]</scope>
    <source>
        <strain evidence="2">AMB6-RJ</strain>
    </source>
</reference>
<name>A0A8B3CV07_9LEPT</name>
<evidence type="ECO:0000313" key="1">
    <source>
        <dbReference type="EMBL" id="RHX88525.1"/>
    </source>
</evidence>
<sequence>MKSVGTTTIDRESALPALILGGGVNERLIGSESSSFGGGKTAGEISLYHKILMIASTKLFVGVPTTKQVFETILLTTLSSVSAKWEELHGRFDSLEKNFRVPQIFSQERTQEAHSSK</sequence>
<protein>
    <submittedName>
        <fullName evidence="1">Uncharacterized protein</fullName>
    </submittedName>
</protein>